<name>D3T9U0_ACIB4</name>
<accession>D3T9U0</accession>
<feature type="transmembrane region" description="Helical" evidence="1">
    <location>
        <begin position="336"/>
        <end position="353"/>
    </location>
</feature>
<keyword evidence="1" id="KW-0812">Transmembrane</keyword>
<protein>
    <submittedName>
        <fullName evidence="2">Uncharacterized protein</fullName>
    </submittedName>
</protein>
<dbReference type="GeneID" id="8828017"/>
<dbReference type="Proteomes" id="UP000001400">
    <property type="component" value="Chromosome"/>
</dbReference>
<gene>
    <name evidence="2" type="ordered locus">Aboo_1060</name>
</gene>
<dbReference type="HOGENOM" id="CLU_678994_0_0_2"/>
<feature type="transmembrane region" description="Helical" evidence="1">
    <location>
        <begin position="374"/>
        <end position="395"/>
    </location>
</feature>
<evidence type="ECO:0000256" key="1">
    <source>
        <dbReference type="SAM" id="Phobius"/>
    </source>
</evidence>
<reference evidence="2" key="1">
    <citation type="submission" date="2010-02" db="EMBL/GenBank/DDBJ databases">
        <title>Complete sequence of Aciduliprofundum boonei T469.</title>
        <authorList>
            <consortium name="US DOE Joint Genome Institute"/>
            <person name="Lucas S."/>
            <person name="Copeland A."/>
            <person name="Lapidus A."/>
            <person name="Cheng J.-F."/>
            <person name="Bruce D."/>
            <person name="Goodwin L."/>
            <person name="Pitluck S."/>
            <person name="Saunders E."/>
            <person name="Detter J.C."/>
            <person name="Han C."/>
            <person name="Tapia R."/>
            <person name="Land M."/>
            <person name="Hauser L."/>
            <person name="Kyrpides N."/>
            <person name="Mikhailova N."/>
            <person name="Flores G."/>
            <person name="Reysenbach A.-L."/>
            <person name="Woyke T."/>
        </authorList>
    </citation>
    <scope>NUCLEOTIDE SEQUENCE</scope>
    <source>
        <strain evidence="2">T469</strain>
    </source>
</reference>
<evidence type="ECO:0000313" key="3">
    <source>
        <dbReference type="Proteomes" id="UP000001400"/>
    </source>
</evidence>
<proteinExistence type="predicted"/>
<dbReference type="AlphaFoldDB" id="D3T9U0"/>
<keyword evidence="1" id="KW-1133">Transmembrane helix</keyword>
<dbReference type="EMBL" id="CP001941">
    <property type="protein sequence ID" value="ADD08869.1"/>
    <property type="molecule type" value="Genomic_DNA"/>
</dbReference>
<keyword evidence="1" id="KW-0472">Membrane</keyword>
<dbReference type="RefSeq" id="WP_012997315.1">
    <property type="nucleotide sequence ID" value="NC_013926.1"/>
</dbReference>
<keyword evidence="3" id="KW-1185">Reference proteome</keyword>
<organism evidence="2 3">
    <name type="scientific">Aciduliprofundum boonei (strain DSM 19572 / T469)</name>
    <dbReference type="NCBI Taxonomy" id="439481"/>
    <lineage>
        <taxon>Archaea</taxon>
        <taxon>Methanobacteriati</taxon>
        <taxon>Thermoplasmatota</taxon>
        <taxon>DHVE2 group</taxon>
        <taxon>Candidatus Aciduliprofundum</taxon>
    </lineage>
</organism>
<evidence type="ECO:0000313" key="2">
    <source>
        <dbReference type="EMBL" id="ADD08869.1"/>
    </source>
</evidence>
<dbReference type="KEGG" id="abi:Aboo_1060"/>
<sequence length="405" mass="45614">MKAKALIVGILIISSLLIFLIPTQNAKADTTIINQNTLEIDGDQDAYDTWADWSNYMDSNGNIHHDPVQITYINGEPLLLFNIYMYKKTATGWLHLSTQSMTITVKNVYNYVIGFTGFQKSTIIVQNCKYVVFGLQFTNPENGNQEIGWLYDTQINANGFTDIDFYNYVYDSSEGTPIQLDGGKGSDVSFMGDSLDISSNSLVEEPGIVIRDVGVVNFDDNSVCIIDSHTPDLWLENVDEFFFNHDMMLNNKYYSYGDGEWTYGGIGIVEGNVSFILRGNNNSYIYIRNSHIGIAFENNGKGEAFNNSPYVIFENVDEKYAYNYGAYSTSEQYPPFWQGIAAFTGFLVAVAWVREGILWFSDSEERKMLAKEMLWKVSVGTLILAIIVLGYPAMFELVNWVFGGG</sequence>